<evidence type="ECO:0000313" key="1">
    <source>
        <dbReference type="EMBL" id="RAP03347.1"/>
    </source>
</evidence>
<evidence type="ECO:0000313" key="2">
    <source>
        <dbReference type="Proteomes" id="UP000248557"/>
    </source>
</evidence>
<accession>A0A328Q4R5</accession>
<dbReference type="RefSeq" id="WP_011406168.1">
    <property type="nucleotide sequence ID" value="NZ_CATZNA010000048.1"/>
</dbReference>
<reference evidence="1 2" key="1">
    <citation type="submission" date="2017-05" db="EMBL/GenBank/DDBJ databases">
        <title>Host range expansion of the Methanosphaera genus to humans and monogastric animals involves recent and extensive reduction in genome content.</title>
        <authorList>
            <person name="Hoedt E.C."/>
            <person name="Volmer J.G."/>
            <person name="Parks D.H."/>
            <person name="Rosewarne C.P."/>
            <person name="Denman S.E."/>
            <person name="Mcsweeney C.S."/>
            <person name="O Cuiv P."/>
            <person name="Hugenholtz P."/>
            <person name="Tyson G.W."/>
            <person name="Morrison M."/>
        </authorList>
    </citation>
    <scope>NUCLEOTIDE SEQUENCE [LARGE SCALE GENOMIC DNA]</scope>
    <source>
        <strain evidence="1 2">PA5</strain>
    </source>
</reference>
<comment type="caution">
    <text evidence="1">The sequence shown here is derived from an EMBL/GenBank/DDBJ whole genome shotgun (WGS) entry which is preliminary data.</text>
</comment>
<protein>
    <submittedName>
        <fullName evidence="1">Uncharacterized protein</fullName>
    </submittedName>
</protein>
<dbReference type="GeneID" id="3854820"/>
<proteinExistence type="predicted"/>
<dbReference type="EMBL" id="NGJK01000027">
    <property type="protein sequence ID" value="RAP03347.1"/>
    <property type="molecule type" value="Genomic_DNA"/>
</dbReference>
<dbReference type="Proteomes" id="UP000248557">
    <property type="component" value="Unassembled WGS sequence"/>
</dbReference>
<gene>
    <name evidence="1" type="ORF">CA615_02735</name>
</gene>
<dbReference type="AlphaFoldDB" id="A0A328Q4R5"/>
<organism evidence="1 2">
    <name type="scientific">Methanosphaera stadtmanae</name>
    <dbReference type="NCBI Taxonomy" id="2317"/>
    <lineage>
        <taxon>Archaea</taxon>
        <taxon>Methanobacteriati</taxon>
        <taxon>Methanobacteriota</taxon>
        <taxon>Methanomada group</taxon>
        <taxon>Methanobacteria</taxon>
        <taxon>Methanobacteriales</taxon>
        <taxon>Methanobacteriaceae</taxon>
        <taxon>Methanosphaera</taxon>
    </lineage>
</organism>
<sequence>MIEDKLFDIIKNEGNIIVSDIMTDEMKKEVIKLEMKRLDEMVPLINKGLQEAFDLDSSIVIIQDKTNITLPVEELIPTLTLQSESGTIIGEEIYDPEELEEIRQDPSVYFISDNFPTYPNLSVPGEKQFFVVSETIGMLKCEDRLRSAVSKMIIAAPSTEADGYIKDCYNIPHEEKITTLIIGFNK</sequence>
<name>A0A328Q4R5_9EURY</name>